<name>A0A6A5YNI3_9PLEO</name>
<feature type="domain" description="Complex 1 LYR protein" evidence="1">
    <location>
        <begin position="16"/>
        <end position="73"/>
    </location>
</feature>
<keyword evidence="3" id="KW-1185">Reference proteome</keyword>
<dbReference type="CDD" id="cd20273">
    <property type="entry name" value="Complex1_LYR_unchar"/>
    <property type="match status" value="1"/>
</dbReference>
<proteinExistence type="predicted"/>
<protein>
    <recommendedName>
        <fullName evidence="1">Complex 1 LYR protein domain-containing protein</fullName>
    </recommendedName>
</protein>
<dbReference type="Proteomes" id="UP000799770">
    <property type="component" value="Unassembled WGS sequence"/>
</dbReference>
<dbReference type="InterPro" id="IPR008011">
    <property type="entry name" value="Complex1_LYR_dom"/>
</dbReference>
<sequence length="284" mass="32331">MPRFLSPRHSTPHRVAVIALYRALLSRCTTAPLSDELRSSLRNAVQNKFRQNRKIQSAYQLGLAFRAGYETLDHLDAANNGDPESASFLKSYIPTLPKGITRSPPQRYVPPPPDPLKQALECLPPEKKVLNVRPHLKLTGPRHVPILASANGVPFLRLGKPQPRNLSRMLRQKLATAERHFGRKVMLENYWEPLAKQEDIWDAMIEKLDGVKEKVEKKTWAAAMVTARNEEQAKYNENQKRDREIAARMQEIVDKEMALAKKEVVKVMTGRKGKTRGGHRPLFP</sequence>
<reference evidence="2" key="1">
    <citation type="journal article" date="2020" name="Stud. Mycol.">
        <title>101 Dothideomycetes genomes: a test case for predicting lifestyles and emergence of pathogens.</title>
        <authorList>
            <person name="Haridas S."/>
            <person name="Albert R."/>
            <person name="Binder M."/>
            <person name="Bloem J."/>
            <person name="Labutti K."/>
            <person name="Salamov A."/>
            <person name="Andreopoulos B."/>
            <person name="Baker S."/>
            <person name="Barry K."/>
            <person name="Bills G."/>
            <person name="Bluhm B."/>
            <person name="Cannon C."/>
            <person name="Castanera R."/>
            <person name="Culley D."/>
            <person name="Daum C."/>
            <person name="Ezra D."/>
            <person name="Gonzalez J."/>
            <person name="Henrissat B."/>
            <person name="Kuo A."/>
            <person name="Liang C."/>
            <person name="Lipzen A."/>
            <person name="Lutzoni F."/>
            <person name="Magnuson J."/>
            <person name="Mondo S."/>
            <person name="Nolan M."/>
            <person name="Ohm R."/>
            <person name="Pangilinan J."/>
            <person name="Park H.-J."/>
            <person name="Ramirez L."/>
            <person name="Alfaro M."/>
            <person name="Sun H."/>
            <person name="Tritt A."/>
            <person name="Yoshinaga Y."/>
            <person name="Zwiers L.-H."/>
            <person name="Turgeon B."/>
            <person name="Goodwin S."/>
            <person name="Spatafora J."/>
            <person name="Crous P."/>
            <person name="Grigoriev I."/>
        </authorList>
    </citation>
    <scope>NUCLEOTIDE SEQUENCE</scope>
    <source>
        <strain evidence="2">CBS 627.86</strain>
    </source>
</reference>
<evidence type="ECO:0000259" key="1">
    <source>
        <dbReference type="Pfam" id="PF05347"/>
    </source>
</evidence>
<accession>A0A6A5YNI3</accession>
<gene>
    <name evidence="2" type="ORF">BDV96DRAFT_261177</name>
</gene>
<evidence type="ECO:0000313" key="3">
    <source>
        <dbReference type="Proteomes" id="UP000799770"/>
    </source>
</evidence>
<organism evidence="2 3">
    <name type="scientific">Lophiotrema nucula</name>
    <dbReference type="NCBI Taxonomy" id="690887"/>
    <lineage>
        <taxon>Eukaryota</taxon>
        <taxon>Fungi</taxon>
        <taxon>Dikarya</taxon>
        <taxon>Ascomycota</taxon>
        <taxon>Pezizomycotina</taxon>
        <taxon>Dothideomycetes</taxon>
        <taxon>Pleosporomycetidae</taxon>
        <taxon>Pleosporales</taxon>
        <taxon>Lophiotremataceae</taxon>
        <taxon>Lophiotrema</taxon>
    </lineage>
</organism>
<dbReference type="Pfam" id="PF05347">
    <property type="entry name" value="Complex1_LYR"/>
    <property type="match status" value="1"/>
</dbReference>
<evidence type="ECO:0000313" key="2">
    <source>
        <dbReference type="EMBL" id="KAF2108540.1"/>
    </source>
</evidence>
<dbReference type="OrthoDB" id="3925971at2759"/>
<dbReference type="InterPro" id="IPR046896">
    <property type="entry name" value="Cup1-like_N"/>
</dbReference>
<dbReference type="AlphaFoldDB" id="A0A6A5YNI3"/>
<dbReference type="EMBL" id="ML977347">
    <property type="protein sequence ID" value="KAF2108540.1"/>
    <property type="molecule type" value="Genomic_DNA"/>
</dbReference>